<evidence type="ECO:0000313" key="3">
    <source>
        <dbReference type="Proteomes" id="UP000317303"/>
    </source>
</evidence>
<dbReference type="EMBL" id="VLJV01000002">
    <property type="protein sequence ID" value="TWH15936.1"/>
    <property type="molecule type" value="Genomic_DNA"/>
</dbReference>
<gene>
    <name evidence="2" type="ORF">JD82_04924</name>
</gene>
<evidence type="ECO:0000313" key="2">
    <source>
        <dbReference type="EMBL" id="TWH15936.1"/>
    </source>
</evidence>
<sequence>MRRNRTHLPAGETDQRERDRAISAGKSTAHARVQQRRGDLAGQIDAAREYLRSALGRYEPEQHVVDELVQHMIRTADQIIRTGTRRSAANKKRKGGGRAAA</sequence>
<name>A0A660C3I3_9PSEU</name>
<comment type="caution">
    <text evidence="2">The sequence shown here is derived from an EMBL/GenBank/DDBJ whole genome shotgun (WGS) entry which is preliminary data.</text>
</comment>
<feature type="compositionally biased region" description="Basic residues" evidence="1">
    <location>
        <begin position="88"/>
        <end position="101"/>
    </location>
</feature>
<accession>A0A660C3I3</accession>
<feature type="region of interest" description="Disordered" evidence="1">
    <location>
        <begin position="82"/>
        <end position="101"/>
    </location>
</feature>
<dbReference type="AlphaFoldDB" id="A0A660C3I3"/>
<dbReference type="RefSeq" id="WP_145600896.1">
    <property type="nucleotide sequence ID" value="NZ_VLJV01000002.1"/>
</dbReference>
<keyword evidence="3" id="KW-1185">Reference proteome</keyword>
<feature type="region of interest" description="Disordered" evidence="1">
    <location>
        <begin position="1"/>
        <end position="40"/>
    </location>
</feature>
<protein>
    <submittedName>
        <fullName evidence="2">Uncharacterized protein</fullName>
    </submittedName>
</protein>
<organism evidence="2 3">
    <name type="scientific">Prauserella rugosa</name>
    <dbReference type="NCBI Taxonomy" id="43354"/>
    <lineage>
        <taxon>Bacteria</taxon>
        <taxon>Bacillati</taxon>
        <taxon>Actinomycetota</taxon>
        <taxon>Actinomycetes</taxon>
        <taxon>Pseudonocardiales</taxon>
        <taxon>Pseudonocardiaceae</taxon>
        <taxon>Prauserella</taxon>
    </lineage>
</organism>
<dbReference type="Proteomes" id="UP000317303">
    <property type="component" value="Unassembled WGS sequence"/>
</dbReference>
<reference evidence="2 3" key="1">
    <citation type="submission" date="2019-07" db="EMBL/GenBank/DDBJ databases">
        <title>R&amp;d 2014.</title>
        <authorList>
            <person name="Klenk H.-P."/>
        </authorList>
    </citation>
    <scope>NUCLEOTIDE SEQUENCE [LARGE SCALE GENOMIC DNA]</scope>
    <source>
        <strain evidence="2 3">DSM 43194</strain>
    </source>
</reference>
<proteinExistence type="predicted"/>
<evidence type="ECO:0000256" key="1">
    <source>
        <dbReference type="SAM" id="MobiDB-lite"/>
    </source>
</evidence>